<reference evidence="1" key="2">
    <citation type="journal article" date="2015" name="Fish Shellfish Immunol.">
        <title>Early steps in the European eel (Anguilla anguilla)-Vibrio vulnificus interaction in the gills: Role of the RtxA13 toxin.</title>
        <authorList>
            <person name="Callol A."/>
            <person name="Pajuelo D."/>
            <person name="Ebbesson L."/>
            <person name="Teles M."/>
            <person name="MacKenzie S."/>
            <person name="Amaro C."/>
        </authorList>
    </citation>
    <scope>NUCLEOTIDE SEQUENCE</scope>
</reference>
<name>A0A0E9TIM8_ANGAN</name>
<evidence type="ECO:0000313" key="1">
    <source>
        <dbReference type="EMBL" id="JAH53446.1"/>
    </source>
</evidence>
<dbReference type="AlphaFoldDB" id="A0A0E9TIM8"/>
<accession>A0A0E9TIM8</accession>
<reference evidence="1" key="1">
    <citation type="submission" date="2014-11" db="EMBL/GenBank/DDBJ databases">
        <authorList>
            <person name="Amaro Gonzalez C."/>
        </authorList>
    </citation>
    <scope>NUCLEOTIDE SEQUENCE</scope>
</reference>
<proteinExistence type="predicted"/>
<protein>
    <submittedName>
        <fullName evidence="1">Uncharacterized protein</fullName>
    </submittedName>
</protein>
<sequence>MKLPCWLIGLTKVSYVDWRKSIQCFKKSEAQSVNLSST</sequence>
<organism evidence="1">
    <name type="scientific">Anguilla anguilla</name>
    <name type="common">European freshwater eel</name>
    <name type="synonym">Muraena anguilla</name>
    <dbReference type="NCBI Taxonomy" id="7936"/>
    <lineage>
        <taxon>Eukaryota</taxon>
        <taxon>Metazoa</taxon>
        <taxon>Chordata</taxon>
        <taxon>Craniata</taxon>
        <taxon>Vertebrata</taxon>
        <taxon>Euteleostomi</taxon>
        <taxon>Actinopterygii</taxon>
        <taxon>Neopterygii</taxon>
        <taxon>Teleostei</taxon>
        <taxon>Anguilliformes</taxon>
        <taxon>Anguillidae</taxon>
        <taxon>Anguilla</taxon>
    </lineage>
</organism>
<dbReference type="EMBL" id="GBXM01055131">
    <property type="protein sequence ID" value="JAH53446.1"/>
    <property type="molecule type" value="Transcribed_RNA"/>
</dbReference>